<dbReference type="AlphaFoldDB" id="A0A3E0HFP0"/>
<gene>
    <name evidence="3" type="ORF">BCF44_10843</name>
</gene>
<organism evidence="3 4">
    <name type="scientific">Kutzneria buriramensis</name>
    <dbReference type="NCBI Taxonomy" id="1045776"/>
    <lineage>
        <taxon>Bacteria</taxon>
        <taxon>Bacillati</taxon>
        <taxon>Actinomycetota</taxon>
        <taxon>Actinomycetes</taxon>
        <taxon>Pseudonocardiales</taxon>
        <taxon>Pseudonocardiaceae</taxon>
        <taxon>Kutzneria</taxon>
    </lineage>
</organism>
<comment type="caution">
    <text evidence="3">The sequence shown here is derived from an EMBL/GenBank/DDBJ whole genome shotgun (WGS) entry which is preliminary data.</text>
</comment>
<feature type="compositionally biased region" description="Low complexity" evidence="1">
    <location>
        <begin position="161"/>
        <end position="175"/>
    </location>
</feature>
<keyword evidence="4" id="KW-1185">Reference proteome</keyword>
<dbReference type="EMBL" id="QUNO01000008">
    <property type="protein sequence ID" value="REH44563.1"/>
    <property type="molecule type" value="Genomic_DNA"/>
</dbReference>
<proteinExistence type="predicted"/>
<feature type="transmembrane region" description="Helical" evidence="2">
    <location>
        <begin position="73"/>
        <end position="97"/>
    </location>
</feature>
<dbReference type="Proteomes" id="UP000256269">
    <property type="component" value="Unassembled WGS sequence"/>
</dbReference>
<keyword evidence="2" id="KW-0472">Membrane</keyword>
<feature type="region of interest" description="Disordered" evidence="1">
    <location>
        <begin position="156"/>
        <end position="189"/>
    </location>
</feature>
<sequence>MVTIAAGLPYLVLKGIWLAGMPVGASTPGGAAELLDTRHLLGDVITVGVPIGLVAQALAGGSPAPADSGLQGWVCACVDGGFVAQGLALLVAFVGYARERWRFVVGDARPPGIASAVAIVYGVAMVLWSIGGEARGGPGGFETVTQRRFLAATGRRRPGPRRLGAAGLWAGRGRPTSPRQPCWKSSNSTTWRTSTSISVNRAAYSSA</sequence>
<evidence type="ECO:0000256" key="2">
    <source>
        <dbReference type="SAM" id="Phobius"/>
    </source>
</evidence>
<evidence type="ECO:0000256" key="1">
    <source>
        <dbReference type="SAM" id="MobiDB-lite"/>
    </source>
</evidence>
<reference evidence="3 4" key="1">
    <citation type="submission" date="2018-08" db="EMBL/GenBank/DDBJ databases">
        <title>Genomic Encyclopedia of Archaeal and Bacterial Type Strains, Phase II (KMG-II): from individual species to whole genera.</title>
        <authorList>
            <person name="Goeker M."/>
        </authorList>
    </citation>
    <scope>NUCLEOTIDE SEQUENCE [LARGE SCALE GENOMIC DNA]</scope>
    <source>
        <strain evidence="3 4">DSM 45791</strain>
    </source>
</reference>
<name>A0A3E0HFP0_9PSEU</name>
<keyword evidence="2" id="KW-0812">Transmembrane</keyword>
<feature type="transmembrane region" description="Helical" evidence="2">
    <location>
        <begin position="112"/>
        <end position="130"/>
    </location>
</feature>
<feature type="transmembrane region" description="Helical" evidence="2">
    <location>
        <begin position="41"/>
        <end position="61"/>
    </location>
</feature>
<dbReference type="RefSeq" id="WP_116176519.1">
    <property type="nucleotide sequence ID" value="NZ_CP144375.1"/>
</dbReference>
<evidence type="ECO:0000313" key="3">
    <source>
        <dbReference type="EMBL" id="REH44563.1"/>
    </source>
</evidence>
<protein>
    <submittedName>
        <fullName evidence="3">Uncharacterized protein</fullName>
    </submittedName>
</protein>
<accession>A0A3E0HFP0</accession>
<keyword evidence="2" id="KW-1133">Transmembrane helix</keyword>
<evidence type="ECO:0000313" key="4">
    <source>
        <dbReference type="Proteomes" id="UP000256269"/>
    </source>
</evidence>